<feature type="compositionally biased region" description="Basic and acidic residues" evidence="1">
    <location>
        <begin position="45"/>
        <end position="59"/>
    </location>
</feature>
<dbReference type="Proteomes" id="UP001177670">
    <property type="component" value="Unassembled WGS sequence"/>
</dbReference>
<comment type="caution">
    <text evidence="2">The sequence shown here is derived from an EMBL/GenBank/DDBJ whole genome shotgun (WGS) entry which is preliminary data.</text>
</comment>
<protein>
    <submittedName>
        <fullName evidence="2">Uncharacterized protein</fullName>
    </submittedName>
</protein>
<feature type="compositionally biased region" description="Basic residues" evidence="1">
    <location>
        <begin position="21"/>
        <end position="32"/>
    </location>
</feature>
<organism evidence="2 3">
    <name type="scientific">Melipona bicolor</name>
    <dbReference type="NCBI Taxonomy" id="60889"/>
    <lineage>
        <taxon>Eukaryota</taxon>
        <taxon>Metazoa</taxon>
        <taxon>Ecdysozoa</taxon>
        <taxon>Arthropoda</taxon>
        <taxon>Hexapoda</taxon>
        <taxon>Insecta</taxon>
        <taxon>Pterygota</taxon>
        <taxon>Neoptera</taxon>
        <taxon>Endopterygota</taxon>
        <taxon>Hymenoptera</taxon>
        <taxon>Apocrita</taxon>
        <taxon>Aculeata</taxon>
        <taxon>Apoidea</taxon>
        <taxon>Anthophila</taxon>
        <taxon>Apidae</taxon>
        <taxon>Melipona</taxon>
    </lineage>
</organism>
<evidence type="ECO:0000256" key="1">
    <source>
        <dbReference type="SAM" id="MobiDB-lite"/>
    </source>
</evidence>
<dbReference type="AlphaFoldDB" id="A0AA40KXM9"/>
<gene>
    <name evidence="2" type="ORF">K0M31_001312</name>
</gene>
<dbReference type="EMBL" id="JAHYIQ010000001">
    <property type="protein sequence ID" value="KAK1136776.1"/>
    <property type="molecule type" value="Genomic_DNA"/>
</dbReference>
<evidence type="ECO:0000313" key="2">
    <source>
        <dbReference type="EMBL" id="KAK1136776.1"/>
    </source>
</evidence>
<accession>A0AA40KXM9</accession>
<evidence type="ECO:0000313" key="3">
    <source>
        <dbReference type="Proteomes" id="UP001177670"/>
    </source>
</evidence>
<name>A0AA40KXM9_9HYME</name>
<keyword evidence="3" id="KW-1185">Reference proteome</keyword>
<reference evidence="2" key="1">
    <citation type="submission" date="2021-10" db="EMBL/GenBank/DDBJ databases">
        <title>Melipona bicolor Genome sequencing and assembly.</title>
        <authorList>
            <person name="Araujo N.S."/>
            <person name="Arias M.C."/>
        </authorList>
    </citation>
    <scope>NUCLEOTIDE SEQUENCE</scope>
    <source>
        <strain evidence="2">USP_2M_L1-L4_2017</strain>
        <tissue evidence="2">Whole body</tissue>
    </source>
</reference>
<proteinExistence type="predicted"/>
<feature type="region of interest" description="Disordered" evidence="1">
    <location>
        <begin position="21"/>
        <end position="59"/>
    </location>
</feature>
<sequence length="59" mass="6779">MLLEQRIKIVDDSVATRRISRKTVRKTSRKVSRNAVRGARGAKCNRGELQEQLTKRLAE</sequence>